<keyword evidence="3" id="KW-1133">Transmembrane helix</keyword>
<feature type="transmembrane region" description="Helical" evidence="3">
    <location>
        <begin position="115"/>
        <end position="140"/>
    </location>
</feature>
<dbReference type="STRING" id="596315.HMPREF0634_0020"/>
<feature type="transmembrane region" description="Helical" evidence="3">
    <location>
        <begin position="146"/>
        <end position="173"/>
    </location>
</feature>
<dbReference type="eggNOG" id="COG1268">
    <property type="taxonomic scope" value="Bacteria"/>
</dbReference>
<evidence type="ECO:0000256" key="3">
    <source>
        <dbReference type="SAM" id="Phobius"/>
    </source>
</evidence>
<keyword evidence="3" id="KW-0812">Transmembrane</keyword>
<evidence type="ECO:0000313" key="4">
    <source>
        <dbReference type="EMBL" id="EFM64118.1"/>
    </source>
</evidence>
<dbReference type="Gene3D" id="1.10.1760.20">
    <property type="match status" value="1"/>
</dbReference>
<sequence length="183" mass="20187">MNKKFLNTKTMILCSLFTALIAIGAFIRIPFPVTVFSFQFTFVLLAGVLLGAKRGGLSTLVYVLIGLVGFPIFTEGGGPQYTLKPTFGYLVAFIITAYLVGYFREKFGTGSFVKLFLACLLGMIFTYGFGSLYTYFILNYALGTKISYLACLVSLFPFAFVKDLASCVLAVFVGQRLAKYIEF</sequence>
<feature type="transmembrane region" description="Helical" evidence="3">
    <location>
        <begin position="86"/>
        <end position="103"/>
    </location>
</feature>
<gene>
    <name evidence="4" type="ORF">HMPREF0634_0020</name>
</gene>
<accession>E0E4N7</accession>
<feature type="transmembrane region" description="Helical" evidence="3">
    <location>
        <begin position="35"/>
        <end position="52"/>
    </location>
</feature>
<dbReference type="InterPro" id="IPR003784">
    <property type="entry name" value="BioY"/>
</dbReference>
<dbReference type="RefSeq" id="WP_007790794.1">
    <property type="nucleotide sequence ID" value="NZ_ADGQ01000070.1"/>
</dbReference>
<evidence type="ECO:0000256" key="2">
    <source>
        <dbReference type="PIRNR" id="PIRNR016661"/>
    </source>
</evidence>
<dbReference type="PANTHER" id="PTHR34295:SF1">
    <property type="entry name" value="BIOTIN TRANSPORTER BIOY"/>
    <property type="match status" value="1"/>
</dbReference>
<name>E0E4N7_9FIRM</name>
<feature type="transmembrane region" description="Helical" evidence="3">
    <location>
        <begin position="12"/>
        <end position="29"/>
    </location>
</feature>
<feature type="transmembrane region" description="Helical" evidence="3">
    <location>
        <begin position="57"/>
        <end position="74"/>
    </location>
</feature>
<proteinExistence type="inferred from homology"/>
<dbReference type="EMBL" id="ADGQ01000070">
    <property type="protein sequence ID" value="EFM64118.1"/>
    <property type="molecule type" value="Genomic_DNA"/>
</dbReference>
<comment type="caution">
    <text evidence="4">The sequence shown here is derived from an EMBL/GenBank/DDBJ whole genome shotgun (WGS) entry which is preliminary data.</text>
</comment>
<organism evidence="4 5">
    <name type="scientific">Peptostreptococcus stomatis DSM 17678</name>
    <dbReference type="NCBI Taxonomy" id="596315"/>
    <lineage>
        <taxon>Bacteria</taxon>
        <taxon>Bacillati</taxon>
        <taxon>Bacillota</taxon>
        <taxon>Clostridia</taxon>
        <taxon>Peptostreptococcales</taxon>
        <taxon>Peptostreptococcaceae</taxon>
        <taxon>Peptostreptococcus</taxon>
    </lineage>
</organism>
<keyword evidence="2" id="KW-1003">Cell membrane</keyword>
<comment type="subcellular location">
    <subcellularLocation>
        <location evidence="2">Cell membrane</location>
        <topology evidence="2">Multi-pass membrane protein</topology>
    </subcellularLocation>
</comment>
<protein>
    <recommendedName>
        <fullName evidence="2">Biotin transporter</fullName>
    </recommendedName>
</protein>
<dbReference type="PIRSF" id="PIRSF016661">
    <property type="entry name" value="BioY"/>
    <property type="match status" value="1"/>
</dbReference>
<keyword evidence="5" id="KW-1185">Reference proteome</keyword>
<reference evidence="4 5" key="1">
    <citation type="submission" date="2010-08" db="EMBL/GenBank/DDBJ databases">
        <authorList>
            <person name="Harkins D.M."/>
            <person name="Madupu R."/>
            <person name="Durkin A.S."/>
            <person name="Torralba M."/>
            <person name="Methe B."/>
            <person name="Sutton G.G."/>
            <person name="Nelson K.E."/>
        </authorList>
    </citation>
    <scope>NUCLEOTIDE SEQUENCE [LARGE SCALE GENOMIC DNA]</scope>
    <source>
        <strain evidence="4 5">DSM 17678</strain>
    </source>
</reference>
<dbReference type="Pfam" id="PF02632">
    <property type="entry name" value="BioY"/>
    <property type="match status" value="1"/>
</dbReference>
<dbReference type="GeneID" id="84801253"/>
<dbReference type="OrthoDB" id="9803495at2"/>
<evidence type="ECO:0000256" key="1">
    <source>
        <dbReference type="ARBA" id="ARBA00010692"/>
    </source>
</evidence>
<comment type="similarity">
    <text evidence="1 2">Belongs to the BioY family.</text>
</comment>
<dbReference type="AlphaFoldDB" id="E0E4N7"/>
<dbReference type="Proteomes" id="UP000003244">
    <property type="component" value="Unassembled WGS sequence"/>
</dbReference>
<keyword evidence="2 3" id="KW-0472">Membrane</keyword>
<dbReference type="GO" id="GO:0005886">
    <property type="term" value="C:plasma membrane"/>
    <property type="evidence" value="ECO:0007669"/>
    <property type="project" value="UniProtKB-SubCell"/>
</dbReference>
<dbReference type="PANTHER" id="PTHR34295">
    <property type="entry name" value="BIOTIN TRANSPORTER BIOY"/>
    <property type="match status" value="1"/>
</dbReference>
<keyword evidence="2" id="KW-0813">Transport</keyword>
<dbReference type="GO" id="GO:0015225">
    <property type="term" value="F:biotin transmembrane transporter activity"/>
    <property type="evidence" value="ECO:0007669"/>
    <property type="project" value="UniProtKB-UniRule"/>
</dbReference>
<evidence type="ECO:0000313" key="5">
    <source>
        <dbReference type="Proteomes" id="UP000003244"/>
    </source>
</evidence>